<dbReference type="Gene3D" id="3.40.50.300">
    <property type="entry name" value="P-loop containing nucleotide triphosphate hydrolases"/>
    <property type="match status" value="1"/>
</dbReference>
<feature type="domain" description="AAA+ ATPase" evidence="2">
    <location>
        <begin position="71"/>
        <end position="237"/>
    </location>
</feature>
<dbReference type="InterPro" id="IPR027417">
    <property type="entry name" value="P-loop_NTPase"/>
</dbReference>
<keyword evidence="4" id="KW-1185">Reference proteome</keyword>
<reference evidence="3 4" key="1">
    <citation type="submission" date="2018-11" db="EMBL/GenBank/DDBJ databases">
        <authorList>
            <person name="Kleinhagauer T."/>
            <person name="Glaeser S.P."/>
            <person name="Spergser J."/>
            <person name="Ruckert C."/>
            <person name="Kaempfer P."/>
            <person name="Busse H.-J."/>
        </authorList>
    </citation>
    <scope>NUCLEOTIDE SEQUENCE [LARGE SCALE GENOMIC DNA]</scope>
    <source>
        <strain evidence="3 4">812CH</strain>
    </source>
</reference>
<dbReference type="EMBL" id="CP033898">
    <property type="protein sequence ID" value="AZA08634.1"/>
    <property type="molecule type" value="Genomic_DNA"/>
</dbReference>
<name>A0A3G6IXE4_9CORY</name>
<dbReference type="InterPro" id="IPR003593">
    <property type="entry name" value="AAA+_ATPase"/>
</dbReference>
<gene>
    <name evidence="3" type="ORF">CPPEL_02490</name>
</gene>
<accession>A0A3G6IXE4</accession>
<feature type="region of interest" description="Disordered" evidence="1">
    <location>
        <begin position="1"/>
        <end position="28"/>
    </location>
</feature>
<dbReference type="SMART" id="SM00382">
    <property type="entry name" value="AAA"/>
    <property type="match status" value="1"/>
</dbReference>
<evidence type="ECO:0000313" key="4">
    <source>
        <dbReference type="Proteomes" id="UP000271426"/>
    </source>
</evidence>
<dbReference type="Pfam" id="PF13481">
    <property type="entry name" value="AAA_25"/>
    <property type="match status" value="1"/>
</dbReference>
<dbReference type="SUPFAM" id="SSF52540">
    <property type="entry name" value="P-loop containing nucleoside triphosphate hydrolases"/>
    <property type="match status" value="1"/>
</dbReference>
<sequence length="387" mass="41323">MSKSCHSDEKAPTGNTLNVPVDALTENPDERSICMSETTTTPEAAPGIACVPATKIQPRQTRWIIDDWVPANALTLIAGSEGIGKSTIAARFAADLSTGRVPGAGAMRVLYVSTEDDPASTTVPRLIAAGADLGNVMLVDQSGFQRPMTLPRDMAALEALVDRFHIEAVILDPVGDLMATELNANSAQDVRAFLTPLTRLAVARNLIVLAIAHHGKVSTGDAARAILGSRAWSQVPRSVLTVAHDESCGGLIVTNTKSNLARRVVSRTATIETAHIGAPGLLIATSKLEWGEETDRDARDLMDADKDDTRAARKGVDAWLREALTPGAVRSKTLFEDAKGAGWSQDQIKRAKIRLGIKADRDGHGWYWHLPGAPSTPPTPDRKDTNA</sequence>
<evidence type="ECO:0000256" key="1">
    <source>
        <dbReference type="SAM" id="MobiDB-lite"/>
    </source>
</evidence>
<feature type="compositionally biased region" description="Basic and acidic residues" evidence="1">
    <location>
        <begin position="1"/>
        <end position="11"/>
    </location>
</feature>
<proteinExistence type="predicted"/>
<protein>
    <submittedName>
        <fullName evidence="3">DNA repair protein RadA</fullName>
    </submittedName>
</protein>
<dbReference type="Proteomes" id="UP000271426">
    <property type="component" value="Chromosome"/>
</dbReference>
<organism evidence="3 4">
    <name type="scientific">Corynebacterium pseudopelargi</name>
    <dbReference type="NCBI Taxonomy" id="2080757"/>
    <lineage>
        <taxon>Bacteria</taxon>
        <taxon>Bacillati</taxon>
        <taxon>Actinomycetota</taxon>
        <taxon>Actinomycetes</taxon>
        <taxon>Mycobacteriales</taxon>
        <taxon>Corynebacteriaceae</taxon>
        <taxon>Corynebacterium</taxon>
    </lineage>
</organism>
<evidence type="ECO:0000259" key="2">
    <source>
        <dbReference type="SMART" id="SM00382"/>
    </source>
</evidence>
<dbReference type="KEGG" id="cpso:CPPEL_02490"/>
<evidence type="ECO:0000313" key="3">
    <source>
        <dbReference type="EMBL" id="AZA08634.1"/>
    </source>
</evidence>
<dbReference type="AlphaFoldDB" id="A0A3G6IXE4"/>